<dbReference type="Proteomes" id="UP001501414">
    <property type="component" value="Unassembled WGS sequence"/>
</dbReference>
<feature type="chain" id="PRO_5045236036" description="DUF3558 domain-containing protein" evidence="1">
    <location>
        <begin position="20"/>
        <end position="174"/>
    </location>
</feature>
<keyword evidence="3" id="KW-1185">Reference proteome</keyword>
<proteinExistence type="predicted"/>
<reference evidence="2 3" key="1">
    <citation type="journal article" date="2019" name="Int. J. Syst. Evol. Microbiol.">
        <title>The Global Catalogue of Microorganisms (GCM) 10K type strain sequencing project: providing services to taxonomists for standard genome sequencing and annotation.</title>
        <authorList>
            <consortium name="The Broad Institute Genomics Platform"/>
            <consortium name="The Broad Institute Genome Sequencing Center for Infectious Disease"/>
            <person name="Wu L."/>
            <person name="Ma J."/>
        </authorList>
    </citation>
    <scope>NUCLEOTIDE SEQUENCE [LARGE SCALE GENOMIC DNA]</scope>
    <source>
        <strain evidence="2 3">JCM 11896</strain>
    </source>
</reference>
<dbReference type="InterPro" id="IPR024520">
    <property type="entry name" value="DUF3558"/>
</dbReference>
<evidence type="ECO:0000313" key="3">
    <source>
        <dbReference type="Proteomes" id="UP001501414"/>
    </source>
</evidence>
<keyword evidence="1" id="KW-0732">Signal</keyword>
<accession>A0ABN1XSS3</accession>
<dbReference type="Pfam" id="PF12079">
    <property type="entry name" value="DUF3558"/>
    <property type="match status" value="1"/>
</dbReference>
<feature type="signal peptide" evidence="1">
    <location>
        <begin position="1"/>
        <end position="19"/>
    </location>
</feature>
<protein>
    <recommendedName>
        <fullName evidence="4">DUF3558 domain-containing protein</fullName>
    </recommendedName>
</protein>
<comment type="caution">
    <text evidence="2">The sequence shown here is derived from an EMBL/GenBank/DDBJ whole genome shotgun (WGS) entry which is preliminary data.</text>
</comment>
<evidence type="ECO:0000313" key="2">
    <source>
        <dbReference type="EMBL" id="GAA1389281.1"/>
    </source>
</evidence>
<organism evidence="2 3">
    <name type="scientific">Pseudonocardia kongjuensis</name>
    <dbReference type="NCBI Taxonomy" id="102227"/>
    <lineage>
        <taxon>Bacteria</taxon>
        <taxon>Bacillati</taxon>
        <taxon>Actinomycetota</taxon>
        <taxon>Actinomycetes</taxon>
        <taxon>Pseudonocardiales</taxon>
        <taxon>Pseudonocardiaceae</taxon>
        <taxon>Pseudonocardia</taxon>
    </lineage>
</organism>
<dbReference type="EMBL" id="BAAAJK010000009">
    <property type="protein sequence ID" value="GAA1389281.1"/>
    <property type="molecule type" value="Genomic_DNA"/>
</dbReference>
<dbReference type="RefSeq" id="WP_344022308.1">
    <property type="nucleotide sequence ID" value="NZ_BAAAJK010000009.1"/>
</dbReference>
<evidence type="ECO:0000256" key="1">
    <source>
        <dbReference type="SAM" id="SignalP"/>
    </source>
</evidence>
<evidence type="ECO:0008006" key="4">
    <source>
        <dbReference type="Google" id="ProtNLM"/>
    </source>
</evidence>
<gene>
    <name evidence="2" type="ORF">GCM10009613_27980</name>
</gene>
<sequence length="174" mass="17712">MAGLVLVLVTGCSSASGSAAVFPDRPYSLDVAVVDPCSGLTDDQLEAMNLREGSAGTSHGGSSRGCTWPGDDGVGYSLQTFDSAASAALGAEPTSTVVTVAGFGAVQSSPPATATGLPFCQVVLDVADEASLRAQLQVGPRGAERDRHTVDSTCARIREVAGLMLDNLRRRQAG</sequence>
<name>A0ABN1XSS3_9PSEU</name>